<sequence length="178" mass="20368">MFLVLCFLVLLVPAESGLAKKTIRSADVCVPGVTIDETAVKDFENVKSLYDDVAAARSDLGDLLRNVTQEELIPFELASYYHDVCPSEMVSTILWGIPYGTGYKCWTVQHVLYARCRTKECQYWNAVPWIPNYRFVCREKRVYEYVWSFCVADSSRLGFFQLIKVQIPKSCVCSLTMC</sequence>
<feature type="chain" id="PRO_5044725118" evidence="1">
    <location>
        <begin position="20"/>
        <end position="178"/>
    </location>
</feature>
<dbReference type="AlphaFoldDB" id="A0ABD3VGA1"/>
<protein>
    <submittedName>
        <fullName evidence="2">Uncharacterized protein</fullName>
    </submittedName>
</protein>
<organism evidence="2 4">
    <name type="scientific">Sinanodonta woodiana</name>
    <name type="common">Chinese pond mussel</name>
    <name type="synonym">Anodonta woodiana</name>
    <dbReference type="NCBI Taxonomy" id="1069815"/>
    <lineage>
        <taxon>Eukaryota</taxon>
        <taxon>Metazoa</taxon>
        <taxon>Spiralia</taxon>
        <taxon>Lophotrochozoa</taxon>
        <taxon>Mollusca</taxon>
        <taxon>Bivalvia</taxon>
        <taxon>Autobranchia</taxon>
        <taxon>Heteroconchia</taxon>
        <taxon>Palaeoheterodonta</taxon>
        <taxon>Unionida</taxon>
        <taxon>Unionoidea</taxon>
        <taxon>Unionidae</taxon>
        <taxon>Unioninae</taxon>
        <taxon>Sinanodonta</taxon>
    </lineage>
</organism>
<keyword evidence="4" id="KW-1185">Reference proteome</keyword>
<feature type="signal peptide" evidence="1">
    <location>
        <begin position="1"/>
        <end position="19"/>
    </location>
</feature>
<dbReference type="Proteomes" id="UP001634394">
    <property type="component" value="Unassembled WGS sequence"/>
</dbReference>
<reference evidence="2 4" key="1">
    <citation type="submission" date="2024-11" db="EMBL/GenBank/DDBJ databases">
        <title>Chromosome-level genome assembly of the freshwater bivalve Anodonta woodiana.</title>
        <authorList>
            <person name="Chen X."/>
        </authorList>
    </citation>
    <scope>NUCLEOTIDE SEQUENCE [LARGE SCALE GENOMIC DNA]</scope>
    <source>
        <strain evidence="2">MN2024</strain>
        <tissue evidence="2">Gills</tissue>
    </source>
</reference>
<evidence type="ECO:0000313" key="4">
    <source>
        <dbReference type="Proteomes" id="UP001634394"/>
    </source>
</evidence>
<accession>A0ABD3VGA1</accession>
<dbReference type="EMBL" id="JBJQND010000012">
    <property type="protein sequence ID" value="KAL3859622.1"/>
    <property type="molecule type" value="Genomic_DNA"/>
</dbReference>
<evidence type="ECO:0000313" key="2">
    <source>
        <dbReference type="EMBL" id="KAL3859558.1"/>
    </source>
</evidence>
<name>A0ABD3VGA1_SINWO</name>
<comment type="caution">
    <text evidence="2">The sequence shown here is derived from an EMBL/GenBank/DDBJ whole genome shotgun (WGS) entry which is preliminary data.</text>
</comment>
<proteinExistence type="predicted"/>
<keyword evidence="1" id="KW-0732">Signal</keyword>
<dbReference type="EMBL" id="JBJQND010000012">
    <property type="protein sequence ID" value="KAL3859558.1"/>
    <property type="molecule type" value="Genomic_DNA"/>
</dbReference>
<evidence type="ECO:0000256" key="1">
    <source>
        <dbReference type="SAM" id="SignalP"/>
    </source>
</evidence>
<evidence type="ECO:0000313" key="3">
    <source>
        <dbReference type="EMBL" id="KAL3859622.1"/>
    </source>
</evidence>
<gene>
    <name evidence="2" type="ORF">ACJMK2_009774</name>
    <name evidence="3" type="ORF">ACJMK2_009836</name>
</gene>